<keyword evidence="2" id="KW-0808">Transferase</keyword>
<gene>
    <name evidence="2" type="ORF">CRM92_09285</name>
</gene>
<evidence type="ECO:0000259" key="1">
    <source>
        <dbReference type="Pfam" id="PF04230"/>
    </source>
</evidence>
<name>A0A2A8D4I6_9MICC</name>
<sequence length="512" mass="56505">MTRVLVVGDIGQPVYHVGDEAMTISTAEYLADAGMQVILATRDADQSKRYLGARGSSAYEYMPFLLFPWAPAEREITLERLEEFLVSGLMPDLPDFCPSAQQIRDFVEGIQSVDAVVISGGGNLNSRYGWLLYERAAIALVAQYAKITVFVSGQSIGPVLSPRDEEVLLRMLRSATALAVRERGSYKWCRKHDLKALEGVDDASDYRAHTPEITLDYADARVEVPELPKRYVCVTVHEVSGSKVHELAALLDKTYSEYGLAAVFLGHMGDPASEGGRTGDYKAHELVAASMKSPATVIPILHADATVRIHQGAALNITDRYHPAVFSLSAGIPAVALVPDAFTEMRICGVMGHYGMQNFMTPLHMLGTDIPEKLIASALSLSRGQRQELRARHEAVTALLQAWREYLAASVRGEKQAHMPESISAAVAIPALEPSLEAINNAVRELLLKTSLAEGNEWALSDRMHSWEAHMRGEYERAEDELQALKRSRMVRAAHRTSRQVQAMRHIGSRFR</sequence>
<dbReference type="EMBL" id="PDEV01000004">
    <property type="protein sequence ID" value="PEN15784.1"/>
    <property type="molecule type" value="Genomic_DNA"/>
</dbReference>
<evidence type="ECO:0000313" key="2">
    <source>
        <dbReference type="EMBL" id="PEN15784.1"/>
    </source>
</evidence>
<proteinExistence type="predicted"/>
<accession>A0A2A8D4I6</accession>
<dbReference type="GO" id="GO:0016740">
    <property type="term" value="F:transferase activity"/>
    <property type="evidence" value="ECO:0007669"/>
    <property type="project" value="UniProtKB-KW"/>
</dbReference>
<evidence type="ECO:0000313" key="3">
    <source>
        <dbReference type="Proteomes" id="UP000219947"/>
    </source>
</evidence>
<dbReference type="PANTHER" id="PTHR36836">
    <property type="entry name" value="COLANIC ACID BIOSYNTHESIS PROTEIN WCAK"/>
    <property type="match status" value="1"/>
</dbReference>
<feature type="domain" description="Polysaccharide pyruvyl transferase" evidence="1">
    <location>
        <begin position="17"/>
        <end position="338"/>
    </location>
</feature>
<dbReference type="RefSeq" id="WP_098043030.1">
    <property type="nucleotide sequence ID" value="NZ_CAURLQ010000008.1"/>
</dbReference>
<organism evidence="2 3">
    <name type="scientific">Rothia dentocariosa</name>
    <dbReference type="NCBI Taxonomy" id="2047"/>
    <lineage>
        <taxon>Bacteria</taxon>
        <taxon>Bacillati</taxon>
        <taxon>Actinomycetota</taxon>
        <taxon>Actinomycetes</taxon>
        <taxon>Micrococcales</taxon>
        <taxon>Micrococcaceae</taxon>
        <taxon>Rothia</taxon>
    </lineage>
</organism>
<protein>
    <submittedName>
        <fullName evidence="2">Polysaccharide pyruvyl transferase</fullName>
    </submittedName>
</protein>
<dbReference type="Pfam" id="PF04230">
    <property type="entry name" value="PS_pyruv_trans"/>
    <property type="match status" value="1"/>
</dbReference>
<dbReference type="AlphaFoldDB" id="A0A2A8D4I6"/>
<dbReference type="InterPro" id="IPR007345">
    <property type="entry name" value="Polysacch_pyruvyl_Trfase"/>
</dbReference>
<reference evidence="2" key="1">
    <citation type="submission" date="2017-10" db="EMBL/GenBank/DDBJ databases">
        <title>Kefir isolates.</title>
        <authorList>
            <person name="Kim Y."/>
            <person name="Blasche S."/>
        </authorList>
    </citation>
    <scope>NUCLEOTIDE SEQUENCE [LARGE SCALE GENOMIC DNA]</scope>
    <source>
        <strain evidence="2">OG2-2</strain>
    </source>
</reference>
<keyword evidence="3" id="KW-1185">Reference proteome</keyword>
<dbReference type="PANTHER" id="PTHR36836:SF1">
    <property type="entry name" value="COLANIC ACID BIOSYNTHESIS PROTEIN WCAK"/>
    <property type="match status" value="1"/>
</dbReference>
<comment type="caution">
    <text evidence="2">The sequence shown here is derived from an EMBL/GenBank/DDBJ whole genome shotgun (WGS) entry which is preliminary data.</text>
</comment>
<dbReference type="Proteomes" id="UP000219947">
    <property type="component" value="Unassembled WGS sequence"/>
</dbReference>